<name>A0AB35HGF6_9FIRM</name>
<dbReference type="Proteomes" id="UP001198010">
    <property type="component" value="Unassembled WGS sequence"/>
</dbReference>
<proteinExistence type="predicted"/>
<dbReference type="PANTHER" id="PTHR40396">
    <property type="entry name" value="ATPASE-LIKE PROTEIN"/>
    <property type="match status" value="1"/>
</dbReference>
<dbReference type="SUPFAM" id="SSF52540">
    <property type="entry name" value="P-loop containing nucleoside triphosphate hydrolases"/>
    <property type="match status" value="1"/>
</dbReference>
<reference evidence="2" key="1">
    <citation type="submission" date="2021-10" db="EMBL/GenBank/DDBJ databases">
        <title>Collection of gut derived symbiotic bacterial strains cultured from healthy donors.</title>
        <authorList>
            <person name="Lin H."/>
            <person name="Littmann E."/>
            <person name="Kohout C."/>
            <person name="Pamer E.G."/>
        </authorList>
    </citation>
    <scope>NUCLEOTIDE SEQUENCE</scope>
    <source>
        <strain evidence="2">DFI.4.35</strain>
    </source>
</reference>
<dbReference type="GO" id="GO:0016887">
    <property type="term" value="F:ATP hydrolysis activity"/>
    <property type="evidence" value="ECO:0007669"/>
    <property type="project" value="InterPro"/>
</dbReference>
<dbReference type="EMBL" id="JAJDLA010000017">
    <property type="protein sequence ID" value="MCB8606333.1"/>
    <property type="molecule type" value="Genomic_DNA"/>
</dbReference>
<dbReference type="InterPro" id="IPR027417">
    <property type="entry name" value="P-loop_NTPase"/>
</dbReference>
<dbReference type="RefSeq" id="WP_227283725.1">
    <property type="nucleotide sequence ID" value="NZ_JAJDLA010000017.1"/>
</dbReference>
<keyword evidence="2" id="KW-0547">Nucleotide-binding</keyword>
<keyword evidence="2" id="KW-0067">ATP-binding</keyword>
<gene>
    <name evidence="2" type="ORF">LJD63_08680</name>
</gene>
<feature type="domain" description="ATPase AAA-type core" evidence="1">
    <location>
        <begin position="50"/>
        <end position="331"/>
    </location>
</feature>
<dbReference type="InterPro" id="IPR003959">
    <property type="entry name" value="ATPase_AAA_core"/>
</dbReference>
<sequence length="380" mass="43227">MLIDFSVAGFASIQKRQELTFCAFSGQRIKGTKYEDNYILTSESRPAKSTIIFGNNAVGKTNLLHAIDSLIDIIKDEKIFSNNRLFNILSNYIQYNITVESKQENLYQYSLVIDKNQTVLSEKLEQNNKIIYKFEDNILFSDVLEDAVTEIYSRKSTATILSKIKDFISDIYIDFIDTINSISIITDPFINPDVKRFNITINEEQRNLIEDNKDLTLEILAQLDGTISSIELEKRTTAEEEAITYDVYIVRDLGEQGPIKLPLAYESKGIKRIMAILTSLLQVHNGITVLIDELDASISTKSLILLFNHIINSNSNTCGQLIVTSHNLELFNINLFAPEQIYITTKDQTLSTIVNSLADFDLRSNKKRLAIDYLQGKFEV</sequence>
<protein>
    <submittedName>
        <fullName evidence="2">ATP-binding protein</fullName>
    </submittedName>
</protein>
<evidence type="ECO:0000313" key="2">
    <source>
        <dbReference type="EMBL" id="MCB8606333.1"/>
    </source>
</evidence>
<dbReference type="Gene3D" id="3.40.50.300">
    <property type="entry name" value="P-loop containing nucleotide triphosphate hydrolases"/>
    <property type="match status" value="1"/>
</dbReference>
<dbReference type="GO" id="GO:0005524">
    <property type="term" value="F:ATP binding"/>
    <property type="evidence" value="ECO:0007669"/>
    <property type="project" value="UniProtKB-KW"/>
</dbReference>
<accession>A0AB35HGF6</accession>
<evidence type="ECO:0000313" key="3">
    <source>
        <dbReference type="Proteomes" id="UP001198010"/>
    </source>
</evidence>
<organism evidence="2 3">
    <name type="scientific">Veillonella nakazawae</name>
    <dbReference type="NCBI Taxonomy" id="2682456"/>
    <lineage>
        <taxon>Bacteria</taxon>
        <taxon>Bacillati</taxon>
        <taxon>Bacillota</taxon>
        <taxon>Negativicutes</taxon>
        <taxon>Veillonellales</taxon>
        <taxon>Veillonellaceae</taxon>
        <taxon>Veillonella</taxon>
    </lineage>
</organism>
<dbReference type="AlphaFoldDB" id="A0AB35HGF6"/>
<evidence type="ECO:0000259" key="1">
    <source>
        <dbReference type="Pfam" id="PF13304"/>
    </source>
</evidence>
<dbReference type="Pfam" id="PF13304">
    <property type="entry name" value="AAA_21"/>
    <property type="match status" value="1"/>
</dbReference>
<dbReference type="PANTHER" id="PTHR40396:SF1">
    <property type="entry name" value="ATPASE AAA-TYPE CORE DOMAIN-CONTAINING PROTEIN"/>
    <property type="match status" value="1"/>
</dbReference>
<comment type="caution">
    <text evidence="2">The sequence shown here is derived from an EMBL/GenBank/DDBJ whole genome shotgun (WGS) entry which is preliminary data.</text>
</comment>